<comment type="caution">
    <text evidence="2">The sequence shown here is derived from an EMBL/GenBank/DDBJ whole genome shotgun (WGS) entry which is preliminary data.</text>
</comment>
<sequence length="56" mass="5353">MTESTGTGGASADEVTATPSGKAAAGEGEDLHGTAREVYEDNQEGGADGAAKTPGA</sequence>
<dbReference type="RefSeq" id="WP_369210549.1">
    <property type="nucleotide sequence ID" value="NZ_JBFNXQ010000164.1"/>
</dbReference>
<feature type="compositionally biased region" description="Basic and acidic residues" evidence="1">
    <location>
        <begin position="29"/>
        <end position="39"/>
    </location>
</feature>
<accession>A0ABV3XMZ0</accession>
<name>A0ABV3XMZ0_9ACTN</name>
<protein>
    <submittedName>
        <fullName evidence="2">Uncharacterized protein</fullName>
    </submittedName>
</protein>
<organism evidence="2 3">
    <name type="scientific">Geodermatophilus maliterrae</name>
    <dbReference type="NCBI Taxonomy" id="3162531"/>
    <lineage>
        <taxon>Bacteria</taxon>
        <taxon>Bacillati</taxon>
        <taxon>Actinomycetota</taxon>
        <taxon>Actinomycetes</taxon>
        <taxon>Geodermatophilales</taxon>
        <taxon>Geodermatophilaceae</taxon>
        <taxon>Geodermatophilus</taxon>
    </lineage>
</organism>
<dbReference type="EMBL" id="JBFNXQ010000164">
    <property type="protein sequence ID" value="MEX5721756.1"/>
    <property type="molecule type" value="Genomic_DNA"/>
</dbReference>
<feature type="region of interest" description="Disordered" evidence="1">
    <location>
        <begin position="1"/>
        <end position="56"/>
    </location>
</feature>
<reference evidence="2 3" key="1">
    <citation type="submission" date="2024-06" db="EMBL/GenBank/DDBJ databases">
        <title>Draft genome sequence of Geodermatophilus badlandi, a novel member of the Geodermatophilaceae isolated from badland sedimentary rocks in the Red desert, Wyoming, USA.</title>
        <authorList>
            <person name="Ben Tekaya S."/>
            <person name="Nouioui I."/>
            <person name="Flores G.M."/>
            <person name="Shaal M.N."/>
            <person name="Bredoire F."/>
            <person name="Basile F."/>
            <person name="Van Diepen L."/>
            <person name="Ward N.L."/>
        </authorList>
    </citation>
    <scope>NUCLEOTIDE SEQUENCE [LARGE SCALE GENOMIC DNA]</scope>
    <source>
        <strain evidence="2 3">WL48A</strain>
    </source>
</reference>
<evidence type="ECO:0000256" key="1">
    <source>
        <dbReference type="SAM" id="MobiDB-lite"/>
    </source>
</evidence>
<gene>
    <name evidence="2" type="ORF">ABQ292_25740</name>
</gene>
<evidence type="ECO:0000313" key="2">
    <source>
        <dbReference type="EMBL" id="MEX5721756.1"/>
    </source>
</evidence>
<proteinExistence type="predicted"/>
<evidence type="ECO:0000313" key="3">
    <source>
        <dbReference type="Proteomes" id="UP001560045"/>
    </source>
</evidence>
<keyword evidence="3" id="KW-1185">Reference proteome</keyword>
<dbReference type="Proteomes" id="UP001560045">
    <property type="component" value="Unassembled WGS sequence"/>
</dbReference>